<proteinExistence type="predicted"/>
<dbReference type="Proteomes" id="UP000295726">
    <property type="component" value="Unassembled WGS sequence"/>
</dbReference>
<keyword evidence="1" id="KW-0472">Membrane</keyword>
<sequence>MSTLLVWKEQLQKIYARFSIYIVKALQFILGLCVFGLINSNIGFMKAASSILCTLGLSAVCAFLPPIVMAVAATILILLHFYALSAPIALVSLAIFLIMYIFYFRFTPRKAWLILLTPVAFAFKVPFVIPVAFGLLGTPVYVVPAAFGTIVYYVLHYVKSSASALKGGGTSGMAESLMAFAKQSLTNREMWIMVLAVTVSLLLVYAVRTRSVNHAWKIGSAAGSIAAIVIGAVGNVTLNVHLSYGALVFGGLFAFAAGLVLEFLFFSVNYSSTERMRFEDDEYYYYVKAVPKIVVSAPEVSVKHINASQPKGAPAMPKARGREENVDHAEAADDILLTRSLTKELGLGKLDDK</sequence>
<feature type="transmembrane region" description="Helical" evidence="1">
    <location>
        <begin position="244"/>
        <end position="268"/>
    </location>
</feature>
<accession>A0A4R3KBX3</accession>
<evidence type="ECO:0000313" key="2">
    <source>
        <dbReference type="EMBL" id="TCS80696.1"/>
    </source>
</evidence>
<name>A0A4R3KBX3_9FIRM</name>
<dbReference type="RefSeq" id="WP_132379591.1">
    <property type="nucleotide sequence ID" value="NZ_DAIRMY010000106.1"/>
</dbReference>
<protein>
    <submittedName>
        <fullName evidence="2">Uncharacterized protein</fullName>
    </submittedName>
</protein>
<dbReference type="EMBL" id="SLZZ01000005">
    <property type="protein sequence ID" value="TCS80696.1"/>
    <property type="molecule type" value="Genomic_DNA"/>
</dbReference>
<reference evidence="2 3" key="1">
    <citation type="submission" date="2019-03" db="EMBL/GenBank/DDBJ databases">
        <title>Genomic Encyclopedia of Type Strains, Phase IV (KMG-IV): sequencing the most valuable type-strain genomes for metagenomic binning, comparative biology and taxonomic classification.</title>
        <authorList>
            <person name="Goeker M."/>
        </authorList>
    </citation>
    <scope>NUCLEOTIDE SEQUENCE [LARGE SCALE GENOMIC DNA]</scope>
    <source>
        <strain evidence="2 3">DSM 29489</strain>
    </source>
</reference>
<gene>
    <name evidence="2" type="ORF">EDD59_10578</name>
</gene>
<comment type="caution">
    <text evidence="2">The sequence shown here is derived from an EMBL/GenBank/DDBJ whole genome shotgun (WGS) entry which is preliminary data.</text>
</comment>
<keyword evidence="1" id="KW-0812">Transmembrane</keyword>
<feature type="transmembrane region" description="Helical" evidence="1">
    <location>
        <begin position="51"/>
        <end position="78"/>
    </location>
</feature>
<organism evidence="2 3">
    <name type="scientific">Muricomes intestini</name>
    <dbReference type="NCBI Taxonomy" id="1796634"/>
    <lineage>
        <taxon>Bacteria</taxon>
        <taxon>Bacillati</taxon>
        <taxon>Bacillota</taxon>
        <taxon>Clostridia</taxon>
        <taxon>Lachnospirales</taxon>
        <taxon>Lachnospiraceae</taxon>
        <taxon>Muricomes</taxon>
    </lineage>
</organism>
<feature type="transmembrane region" description="Helical" evidence="1">
    <location>
        <begin position="84"/>
        <end position="104"/>
    </location>
</feature>
<dbReference type="OrthoDB" id="1766220at2"/>
<feature type="transmembrane region" description="Helical" evidence="1">
    <location>
        <begin position="190"/>
        <end position="207"/>
    </location>
</feature>
<feature type="transmembrane region" description="Helical" evidence="1">
    <location>
        <begin position="20"/>
        <end position="39"/>
    </location>
</feature>
<keyword evidence="1" id="KW-1133">Transmembrane helix</keyword>
<keyword evidence="3" id="KW-1185">Reference proteome</keyword>
<evidence type="ECO:0000313" key="3">
    <source>
        <dbReference type="Proteomes" id="UP000295726"/>
    </source>
</evidence>
<dbReference type="AlphaFoldDB" id="A0A4R3KBX3"/>
<evidence type="ECO:0000256" key="1">
    <source>
        <dbReference type="SAM" id="Phobius"/>
    </source>
</evidence>
<feature type="transmembrane region" description="Helical" evidence="1">
    <location>
        <begin position="219"/>
        <end position="238"/>
    </location>
</feature>
<feature type="transmembrane region" description="Helical" evidence="1">
    <location>
        <begin position="111"/>
        <end position="133"/>
    </location>
</feature>